<dbReference type="Proteomes" id="UP000587608">
    <property type="component" value="Unassembled WGS sequence"/>
</dbReference>
<accession>A0A7W2DWU9</accession>
<dbReference type="RefSeq" id="WP_191854005.1">
    <property type="nucleotide sequence ID" value="NZ_CP108326.1"/>
</dbReference>
<feature type="compositionally biased region" description="Gly residues" evidence="1">
    <location>
        <begin position="26"/>
        <end position="36"/>
    </location>
</feature>
<sequence length="195" mass="20452">MRRTAARPSAGAAPADTGTAVAAGPAGHGGPAGEPGGSATAPPAAGAGTPDASRTAPDVLRTSTDVLRTASDVLRTEFPFHLPRGYVDEQGTVHRDGVMRLSTARDELIPLRDLRVQENPAYLSVVLLGRVITRLGTLTSVHDGVVENMFASDLAFLQDFYRQINAEGHTRAAVRCPHCSEPFEVELGGSRLGES</sequence>
<protein>
    <recommendedName>
        <fullName evidence="4">Secreted protein</fullName>
    </recommendedName>
</protein>
<evidence type="ECO:0008006" key="4">
    <source>
        <dbReference type="Google" id="ProtNLM"/>
    </source>
</evidence>
<proteinExistence type="predicted"/>
<comment type="caution">
    <text evidence="2">The sequence shown here is derived from an EMBL/GenBank/DDBJ whole genome shotgun (WGS) entry which is preliminary data.</text>
</comment>
<evidence type="ECO:0000313" key="3">
    <source>
        <dbReference type="Proteomes" id="UP000587608"/>
    </source>
</evidence>
<gene>
    <name evidence="2" type="ORF">H1X69_24185</name>
</gene>
<organism evidence="2 3">
    <name type="scientific">Streptomyces griseoaurantiacus</name>
    <dbReference type="NCBI Taxonomy" id="68213"/>
    <lineage>
        <taxon>Bacteria</taxon>
        <taxon>Bacillati</taxon>
        <taxon>Actinomycetota</taxon>
        <taxon>Actinomycetes</taxon>
        <taxon>Kitasatosporales</taxon>
        <taxon>Streptomycetaceae</taxon>
        <taxon>Streptomyces</taxon>
        <taxon>Streptomyces aurantiacus group</taxon>
    </lineage>
</organism>
<dbReference type="EMBL" id="JACERG010000017">
    <property type="protein sequence ID" value="MBA5224476.1"/>
    <property type="molecule type" value="Genomic_DNA"/>
</dbReference>
<dbReference type="GeneID" id="96785952"/>
<evidence type="ECO:0000313" key="2">
    <source>
        <dbReference type="EMBL" id="MBA5224476.1"/>
    </source>
</evidence>
<evidence type="ECO:0000256" key="1">
    <source>
        <dbReference type="SAM" id="MobiDB-lite"/>
    </source>
</evidence>
<feature type="compositionally biased region" description="Low complexity" evidence="1">
    <location>
        <begin position="1"/>
        <end position="25"/>
    </location>
</feature>
<reference evidence="2 3" key="1">
    <citation type="submission" date="2020-07" db="EMBL/GenBank/DDBJ databases">
        <title>Differential regulation of undecylprodigiosin biosynthesis in the yeast-scavenging Streptomyces strain MBK6.</title>
        <authorList>
            <person name="Baral B."/>
            <person name="Siitonen V."/>
            <person name="Laughlin M."/>
            <person name="Yamada K."/>
            <person name="Ilomaeki M."/>
            <person name="Metsae-Ketelae M."/>
            <person name="Niemi J."/>
        </authorList>
    </citation>
    <scope>NUCLEOTIDE SEQUENCE [LARGE SCALE GENOMIC DNA]</scope>
    <source>
        <strain evidence="2 3">MBK6</strain>
    </source>
</reference>
<feature type="compositionally biased region" description="Low complexity" evidence="1">
    <location>
        <begin position="37"/>
        <end position="52"/>
    </location>
</feature>
<dbReference type="AlphaFoldDB" id="A0A7W2DWU9"/>
<feature type="region of interest" description="Disordered" evidence="1">
    <location>
        <begin position="1"/>
        <end position="59"/>
    </location>
</feature>
<name>A0A7W2DWU9_9ACTN</name>